<feature type="compositionally biased region" description="Basic and acidic residues" evidence="4">
    <location>
        <begin position="354"/>
        <end position="365"/>
    </location>
</feature>
<evidence type="ECO:0000313" key="7">
    <source>
        <dbReference type="EMBL" id="KAI7745659.1"/>
    </source>
</evidence>
<keyword evidence="8" id="KW-1185">Reference proteome</keyword>
<dbReference type="InterPro" id="IPR052439">
    <property type="entry name" value="F-box/Kelch-repeat"/>
</dbReference>
<accession>A0AAD5GLU1</accession>
<feature type="region of interest" description="Disordered" evidence="4">
    <location>
        <begin position="331"/>
        <end position="386"/>
    </location>
</feature>
<dbReference type="PRINTS" id="PR00364">
    <property type="entry name" value="DISEASERSIST"/>
</dbReference>
<dbReference type="Gene3D" id="2.120.10.80">
    <property type="entry name" value="Kelch-type beta propeller"/>
    <property type="match status" value="1"/>
</dbReference>
<reference evidence="7" key="1">
    <citation type="submission" date="2022-06" db="EMBL/GenBank/DDBJ databases">
        <title>Uncovering the hologenomic basis of an extraordinary plant invasion.</title>
        <authorList>
            <person name="Bieker V.C."/>
            <person name="Martin M.D."/>
            <person name="Gilbert T."/>
            <person name="Hodgins K."/>
            <person name="Battlay P."/>
            <person name="Petersen B."/>
            <person name="Wilson J."/>
        </authorList>
    </citation>
    <scope>NUCLEOTIDE SEQUENCE</scope>
    <source>
        <strain evidence="7">AA19_3_7</strain>
        <tissue evidence="7">Leaf</tissue>
    </source>
</reference>
<dbReference type="InterPro" id="IPR015915">
    <property type="entry name" value="Kelch-typ_b-propeller"/>
</dbReference>
<evidence type="ECO:0000313" key="8">
    <source>
        <dbReference type="Proteomes" id="UP001206925"/>
    </source>
</evidence>
<sequence>MIEDALQMNRTLIVLDDVLECSQLVALLGTGKINARSKIIITTREDTDNWFEPSCWRCQKYEMRLLDDDESLELLSRHAFGSKIPNEGYMWHLQEATRLCEGNPLALEVLGSSLLTNDTTYWESLLSLFGKDIDSRIDGVLIRSYMSLPCNTVKDLFLHIACFFIGIDMDYVVKILEPDYSATSGIKILIKRCLLSVSPNKKLMMHRLLQEMGKNIVHQESTKLPARRSRVWRNIDSYKILSKGKGSETIEGLALDMKMLQTEHFAFTVRGWRKTGRPKQVNPSFIELKTIRCIIHGPQLEDMYNIAEMSKSSIGAKNSAFTISLLEGGMESNTRSDETMEKQKESVGMSKAFGSDEIKESDSPPHGKRLKSVAKPSGGQELKDSSSLIPAIGPDNSIICLLKCSRSDFGSIASLNRQFRDLIRSGALYKLRRQYGIIEHWVYFSCHLVQWEAFDPFKQRWMSLPPMSLDTGFQFSDRESLAVGTELLVLGKEVLDLAIYKYSLLTNSWSSGQLMKMPRCLFGSASLGEIAIVAGGYGPNGNILSSAELYNSESGAWETLPNMHTPRAMCSGVFMDNKFYVIGGISETYMEPLTSVEEYDLGIHKWRKISNMSPVRAGGAANATSATEAATTKARPLVAVVDNELYAADCADMEVRKYVKERNKWETIGRLPEQANSMNGWSIAFRGCGDRLIVIGGPKTSGAGFIEVNSWVPRDGPLQWTMLGLGDTIDYTEVRIWRKTGRLKQVNPSFTELKTIRCIIHGPQLEDIYTTVEMSTSSVGDKSVALSSSLEVYDKQQIKSGLETVGDFISTFDEITIGESDPY</sequence>
<dbReference type="Proteomes" id="UP001206925">
    <property type="component" value="Unassembled WGS sequence"/>
</dbReference>
<dbReference type="GO" id="GO:0005634">
    <property type="term" value="C:nucleus"/>
    <property type="evidence" value="ECO:0007669"/>
    <property type="project" value="TreeGrafter"/>
</dbReference>
<dbReference type="PANTHER" id="PTHR46122">
    <property type="entry name" value="GALACTOSE OXIDASE/KELCH REPEAT PROTEIN-RELATED"/>
    <property type="match status" value="1"/>
</dbReference>
<feature type="domain" description="Disease resistance protein Roq1-like winged-helix" evidence="6">
    <location>
        <begin position="154"/>
        <end position="221"/>
    </location>
</feature>
<keyword evidence="2" id="KW-0433">Leucine-rich repeat</keyword>
<dbReference type="Pfam" id="PF01344">
    <property type="entry name" value="Kelch_1"/>
    <property type="match status" value="2"/>
</dbReference>
<dbReference type="InterPro" id="IPR036390">
    <property type="entry name" value="WH_DNA-bd_sf"/>
</dbReference>
<dbReference type="InterPro" id="IPR058192">
    <property type="entry name" value="WHD_ROQ1-like"/>
</dbReference>
<dbReference type="Gene3D" id="3.40.50.300">
    <property type="entry name" value="P-loop containing nucleotide triphosphate hydrolases"/>
    <property type="match status" value="1"/>
</dbReference>
<dbReference type="InterPro" id="IPR027417">
    <property type="entry name" value="P-loop_NTPase"/>
</dbReference>
<proteinExistence type="predicted"/>
<protein>
    <recommendedName>
        <fullName evidence="9">F-box/kelch-repeat protein</fullName>
    </recommendedName>
</protein>
<evidence type="ECO:0008006" key="9">
    <source>
        <dbReference type="Google" id="ProtNLM"/>
    </source>
</evidence>
<name>A0AAD5GLU1_AMBAR</name>
<dbReference type="Pfam" id="PF00931">
    <property type="entry name" value="NB-ARC"/>
    <property type="match status" value="1"/>
</dbReference>
<dbReference type="GO" id="GO:0043531">
    <property type="term" value="F:ADP binding"/>
    <property type="evidence" value="ECO:0007669"/>
    <property type="project" value="InterPro"/>
</dbReference>
<evidence type="ECO:0000256" key="1">
    <source>
        <dbReference type="ARBA" id="ARBA00022441"/>
    </source>
</evidence>
<dbReference type="InterPro" id="IPR002182">
    <property type="entry name" value="NB-ARC"/>
</dbReference>
<dbReference type="SUPFAM" id="SSF117281">
    <property type="entry name" value="Kelch motif"/>
    <property type="match status" value="1"/>
</dbReference>
<dbReference type="InterPro" id="IPR006652">
    <property type="entry name" value="Kelch_1"/>
</dbReference>
<dbReference type="Gene3D" id="1.10.8.430">
    <property type="entry name" value="Helical domain of apoptotic protease-activating factors"/>
    <property type="match status" value="1"/>
</dbReference>
<dbReference type="SUPFAM" id="SSF46785">
    <property type="entry name" value="Winged helix' DNA-binding domain"/>
    <property type="match status" value="1"/>
</dbReference>
<keyword evidence="1" id="KW-0880">Kelch repeat</keyword>
<dbReference type="Pfam" id="PF23282">
    <property type="entry name" value="WHD_ROQ1"/>
    <property type="match status" value="1"/>
</dbReference>
<keyword evidence="3" id="KW-0677">Repeat</keyword>
<gene>
    <name evidence="7" type="ORF">M8C21_023191</name>
</gene>
<comment type="caution">
    <text evidence="7">The sequence shown here is derived from an EMBL/GenBank/DDBJ whole genome shotgun (WGS) entry which is preliminary data.</text>
</comment>
<dbReference type="FunFam" id="2.120.10.80:FF:000007">
    <property type="entry name" value="F-box/kelch-repeat protein SKIP11"/>
    <property type="match status" value="1"/>
</dbReference>
<dbReference type="PANTHER" id="PTHR46122:SF2">
    <property type="entry name" value="F-BOX_KELCH-REPEAT PROTEIN SKIP11"/>
    <property type="match status" value="1"/>
</dbReference>
<dbReference type="InterPro" id="IPR042197">
    <property type="entry name" value="Apaf_helical"/>
</dbReference>
<dbReference type="EMBL" id="JAMZMK010007179">
    <property type="protein sequence ID" value="KAI7745659.1"/>
    <property type="molecule type" value="Genomic_DNA"/>
</dbReference>
<dbReference type="SUPFAM" id="SSF52540">
    <property type="entry name" value="P-loop containing nucleoside triphosphate hydrolases"/>
    <property type="match status" value="1"/>
</dbReference>
<feature type="compositionally biased region" description="Basic and acidic residues" evidence="4">
    <location>
        <begin position="334"/>
        <end position="345"/>
    </location>
</feature>
<evidence type="ECO:0000256" key="2">
    <source>
        <dbReference type="ARBA" id="ARBA00022614"/>
    </source>
</evidence>
<dbReference type="SMART" id="SM00612">
    <property type="entry name" value="Kelch"/>
    <property type="match status" value="3"/>
</dbReference>
<dbReference type="AlphaFoldDB" id="A0AAD5GLU1"/>
<feature type="domain" description="NB-ARC" evidence="5">
    <location>
        <begin position="2"/>
        <end position="81"/>
    </location>
</feature>
<evidence type="ECO:0000259" key="6">
    <source>
        <dbReference type="Pfam" id="PF23282"/>
    </source>
</evidence>
<feature type="non-terminal residue" evidence="7">
    <location>
        <position position="1"/>
    </location>
</feature>
<evidence type="ECO:0000259" key="5">
    <source>
        <dbReference type="Pfam" id="PF00931"/>
    </source>
</evidence>
<evidence type="ECO:0000256" key="4">
    <source>
        <dbReference type="SAM" id="MobiDB-lite"/>
    </source>
</evidence>
<organism evidence="7 8">
    <name type="scientific">Ambrosia artemisiifolia</name>
    <name type="common">Common ragweed</name>
    <dbReference type="NCBI Taxonomy" id="4212"/>
    <lineage>
        <taxon>Eukaryota</taxon>
        <taxon>Viridiplantae</taxon>
        <taxon>Streptophyta</taxon>
        <taxon>Embryophyta</taxon>
        <taxon>Tracheophyta</taxon>
        <taxon>Spermatophyta</taxon>
        <taxon>Magnoliopsida</taxon>
        <taxon>eudicotyledons</taxon>
        <taxon>Gunneridae</taxon>
        <taxon>Pentapetalae</taxon>
        <taxon>asterids</taxon>
        <taxon>campanulids</taxon>
        <taxon>Asterales</taxon>
        <taxon>Asteraceae</taxon>
        <taxon>Asteroideae</taxon>
        <taxon>Heliantheae alliance</taxon>
        <taxon>Heliantheae</taxon>
        <taxon>Ambrosia</taxon>
    </lineage>
</organism>
<evidence type="ECO:0000256" key="3">
    <source>
        <dbReference type="ARBA" id="ARBA00022737"/>
    </source>
</evidence>